<keyword evidence="4" id="KW-0010">Activator</keyword>
<evidence type="ECO:0000256" key="5">
    <source>
        <dbReference type="ARBA" id="ARBA00023163"/>
    </source>
</evidence>
<evidence type="ECO:0000256" key="1">
    <source>
        <dbReference type="ARBA" id="ARBA00009437"/>
    </source>
</evidence>
<dbReference type="Proteomes" id="UP000199054">
    <property type="component" value="Unassembled WGS sequence"/>
</dbReference>
<evidence type="ECO:0000259" key="6">
    <source>
        <dbReference type="PROSITE" id="PS50931"/>
    </source>
</evidence>
<dbReference type="RefSeq" id="WP_090616143.1">
    <property type="nucleotide sequence ID" value="NZ_CP067124.1"/>
</dbReference>
<keyword evidence="5" id="KW-0804">Transcription</keyword>
<gene>
    <name evidence="7" type="ORF">SAMN04489859_10363</name>
</gene>
<dbReference type="GO" id="GO:0032993">
    <property type="term" value="C:protein-DNA complex"/>
    <property type="evidence" value="ECO:0007669"/>
    <property type="project" value="TreeGrafter"/>
</dbReference>
<dbReference type="PANTHER" id="PTHR30346">
    <property type="entry name" value="TRANSCRIPTIONAL DUAL REGULATOR HCAR-RELATED"/>
    <property type="match status" value="1"/>
</dbReference>
<dbReference type="InterPro" id="IPR036390">
    <property type="entry name" value="WH_DNA-bd_sf"/>
</dbReference>
<comment type="similarity">
    <text evidence="1">Belongs to the LysR transcriptional regulatory family.</text>
</comment>
<dbReference type="InterPro" id="IPR005119">
    <property type="entry name" value="LysR_subst-bd"/>
</dbReference>
<dbReference type="STRING" id="34002.SAMN04489859_10363"/>
<dbReference type="InterPro" id="IPR036388">
    <property type="entry name" value="WH-like_DNA-bd_sf"/>
</dbReference>
<dbReference type="FunFam" id="1.10.10.10:FF:000001">
    <property type="entry name" value="LysR family transcriptional regulator"/>
    <property type="match status" value="1"/>
</dbReference>
<proteinExistence type="inferred from homology"/>
<protein>
    <submittedName>
        <fullName evidence="7">LysR family transcriptional regulator, hydrogen peroxide-inducible genes activator</fullName>
    </submittedName>
</protein>
<dbReference type="Gene3D" id="3.40.190.10">
    <property type="entry name" value="Periplasmic binding protein-like II"/>
    <property type="match status" value="2"/>
</dbReference>
<feature type="domain" description="HTH lysR-type" evidence="6">
    <location>
        <begin position="2"/>
        <end position="59"/>
    </location>
</feature>
<reference evidence="7 8" key="1">
    <citation type="submission" date="2016-10" db="EMBL/GenBank/DDBJ databases">
        <authorList>
            <person name="de Groot N.N."/>
        </authorList>
    </citation>
    <scope>NUCLEOTIDE SEQUENCE [LARGE SCALE GENOMIC DNA]</scope>
    <source>
        <strain evidence="7 8">DSM 8512</strain>
    </source>
</reference>
<dbReference type="EMBL" id="FODE01000036">
    <property type="protein sequence ID" value="SEO12047.1"/>
    <property type="molecule type" value="Genomic_DNA"/>
</dbReference>
<dbReference type="Pfam" id="PF00126">
    <property type="entry name" value="HTH_1"/>
    <property type="match status" value="1"/>
</dbReference>
<dbReference type="InterPro" id="IPR000847">
    <property type="entry name" value="LysR_HTH_N"/>
</dbReference>
<dbReference type="SUPFAM" id="SSF46785">
    <property type="entry name" value="Winged helix' DNA-binding domain"/>
    <property type="match status" value="1"/>
</dbReference>
<evidence type="ECO:0000313" key="8">
    <source>
        <dbReference type="Proteomes" id="UP000199054"/>
    </source>
</evidence>
<dbReference type="Pfam" id="PF03466">
    <property type="entry name" value="LysR_substrate"/>
    <property type="match status" value="1"/>
</dbReference>
<dbReference type="PROSITE" id="PS50931">
    <property type="entry name" value="HTH_LYSR"/>
    <property type="match status" value="1"/>
</dbReference>
<dbReference type="CDD" id="cd08411">
    <property type="entry name" value="PBP2_OxyR"/>
    <property type="match status" value="1"/>
</dbReference>
<evidence type="ECO:0000256" key="3">
    <source>
        <dbReference type="ARBA" id="ARBA00023125"/>
    </source>
</evidence>
<dbReference type="PRINTS" id="PR00039">
    <property type="entry name" value="HTHLYSR"/>
</dbReference>
<evidence type="ECO:0000256" key="2">
    <source>
        <dbReference type="ARBA" id="ARBA00023015"/>
    </source>
</evidence>
<dbReference type="GO" id="GO:0003700">
    <property type="term" value="F:DNA-binding transcription factor activity"/>
    <property type="evidence" value="ECO:0007669"/>
    <property type="project" value="InterPro"/>
</dbReference>
<dbReference type="PANTHER" id="PTHR30346:SF26">
    <property type="entry name" value="HYDROGEN PEROXIDE-INDUCIBLE GENES ACTIVATOR"/>
    <property type="match status" value="1"/>
</dbReference>
<dbReference type="AlphaFoldDB" id="A0A1H8M3T2"/>
<evidence type="ECO:0000313" key="7">
    <source>
        <dbReference type="EMBL" id="SEO12047.1"/>
    </source>
</evidence>
<organism evidence="7 8">
    <name type="scientific">Paracoccus alcaliphilus</name>
    <dbReference type="NCBI Taxonomy" id="34002"/>
    <lineage>
        <taxon>Bacteria</taxon>
        <taxon>Pseudomonadati</taxon>
        <taxon>Pseudomonadota</taxon>
        <taxon>Alphaproteobacteria</taxon>
        <taxon>Rhodobacterales</taxon>
        <taxon>Paracoccaceae</taxon>
        <taxon>Paracoccus</taxon>
    </lineage>
</organism>
<dbReference type="GO" id="GO:0003677">
    <property type="term" value="F:DNA binding"/>
    <property type="evidence" value="ECO:0007669"/>
    <property type="project" value="UniProtKB-KW"/>
</dbReference>
<accession>A0A1H8M3T2</accession>
<name>A0A1H8M3T2_9RHOB</name>
<dbReference type="SUPFAM" id="SSF53850">
    <property type="entry name" value="Periplasmic binding protein-like II"/>
    <property type="match status" value="1"/>
</dbReference>
<keyword evidence="3" id="KW-0238">DNA-binding</keyword>
<sequence length="312" mass="35050">MPTFQQLRYLAAIADTLNFSRAAEACRVAQPTLSMQLKELERKLDARLVERTRARVILTPIGHEVARRARAIIADLEDIREISHRNDPDAPQAMLQIGVVQTVGAYVLSVAMPALRDRFPNMRIWVREERSDMLVRQLRDGAQDVILLPDGVERKDLECHRLLVEPLQVVLPADHPLARQDHIAPHDLAGQTILTMECGHRLHDQIMHLCNDVGAIHARDYEGATLDTLRQMVATGMGISLLPSLYIRSEVMREQLVVARPMSSRAPVRHISLVWRRNAPREQTYGAIAASLRESLRPWGVGDATGPGQPAR</sequence>
<dbReference type="OrthoDB" id="9775392at2"/>
<evidence type="ECO:0000256" key="4">
    <source>
        <dbReference type="ARBA" id="ARBA00023159"/>
    </source>
</evidence>
<keyword evidence="8" id="KW-1185">Reference proteome</keyword>
<keyword evidence="2" id="KW-0805">Transcription regulation</keyword>
<dbReference type="Gene3D" id="1.10.10.10">
    <property type="entry name" value="Winged helix-like DNA-binding domain superfamily/Winged helix DNA-binding domain"/>
    <property type="match status" value="1"/>
</dbReference>